<evidence type="ECO:0000256" key="3">
    <source>
        <dbReference type="ARBA" id="ARBA00022679"/>
    </source>
</evidence>
<evidence type="ECO:0000256" key="7">
    <source>
        <dbReference type="ARBA" id="ARBA00047292"/>
    </source>
</evidence>
<comment type="catalytic activity">
    <reaction evidence="7">
        <text>L-threonyl-[protein] + ATP = O-phospho-L-threonyl-[protein] + ADP + H(+)</text>
        <dbReference type="Rhea" id="RHEA:46608"/>
        <dbReference type="Rhea" id="RHEA-COMP:11060"/>
        <dbReference type="Rhea" id="RHEA-COMP:11605"/>
        <dbReference type="ChEBI" id="CHEBI:15378"/>
        <dbReference type="ChEBI" id="CHEBI:30013"/>
        <dbReference type="ChEBI" id="CHEBI:30616"/>
        <dbReference type="ChEBI" id="CHEBI:61977"/>
        <dbReference type="ChEBI" id="CHEBI:456216"/>
        <dbReference type="EC" id="2.7.11.11"/>
    </reaction>
</comment>
<evidence type="ECO:0000256" key="6">
    <source>
        <dbReference type="ARBA" id="ARBA00022840"/>
    </source>
</evidence>
<dbReference type="PROSITE" id="PS50011">
    <property type="entry name" value="PROTEIN_KINASE_DOM"/>
    <property type="match status" value="1"/>
</dbReference>
<keyword evidence="5 12" id="KW-0418">Kinase</keyword>
<name>A0A5C3LB08_COPMA</name>
<dbReference type="GO" id="GO:0005524">
    <property type="term" value="F:ATP binding"/>
    <property type="evidence" value="ECO:0007669"/>
    <property type="project" value="UniProtKB-KW"/>
</dbReference>
<keyword evidence="4" id="KW-0547">Nucleotide-binding</keyword>
<feature type="domain" description="Protein kinase" evidence="10">
    <location>
        <begin position="82"/>
        <end position="362"/>
    </location>
</feature>
<keyword evidence="2" id="KW-0723">Serine/threonine-protein kinase</keyword>
<evidence type="ECO:0000313" key="13">
    <source>
        <dbReference type="Proteomes" id="UP000307440"/>
    </source>
</evidence>
<keyword evidence="13" id="KW-1185">Reference proteome</keyword>
<evidence type="ECO:0000256" key="9">
    <source>
        <dbReference type="SAM" id="MobiDB-lite"/>
    </source>
</evidence>
<dbReference type="OrthoDB" id="10252171at2759"/>
<dbReference type="Pfam" id="PF00069">
    <property type="entry name" value="Pkinase"/>
    <property type="match status" value="1"/>
</dbReference>
<evidence type="ECO:0000256" key="4">
    <source>
        <dbReference type="ARBA" id="ARBA00022741"/>
    </source>
</evidence>
<dbReference type="STRING" id="230819.A0A5C3LB08"/>
<comment type="catalytic activity">
    <reaction evidence="8">
        <text>L-seryl-[protein] + ATP = O-phospho-L-seryl-[protein] + ADP + H(+)</text>
        <dbReference type="Rhea" id="RHEA:17989"/>
        <dbReference type="Rhea" id="RHEA-COMP:9863"/>
        <dbReference type="Rhea" id="RHEA-COMP:11604"/>
        <dbReference type="ChEBI" id="CHEBI:15378"/>
        <dbReference type="ChEBI" id="CHEBI:29999"/>
        <dbReference type="ChEBI" id="CHEBI:30616"/>
        <dbReference type="ChEBI" id="CHEBI:83421"/>
        <dbReference type="ChEBI" id="CHEBI:456216"/>
        <dbReference type="EC" id="2.7.11.11"/>
    </reaction>
</comment>
<evidence type="ECO:0000256" key="2">
    <source>
        <dbReference type="ARBA" id="ARBA00022527"/>
    </source>
</evidence>
<evidence type="ECO:0000256" key="8">
    <source>
        <dbReference type="ARBA" id="ARBA00047454"/>
    </source>
</evidence>
<evidence type="ECO:0000256" key="1">
    <source>
        <dbReference type="ARBA" id="ARBA00012444"/>
    </source>
</evidence>
<reference evidence="12 13" key="1">
    <citation type="journal article" date="2019" name="Nat. Ecol. Evol.">
        <title>Megaphylogeny resolves global patterns of mushroom evolution.</title>
        <authorList>
            <person name="Varga T."/>
            <person name="Krizsan K."/>
            <person name="Foldi C."/>
            <person name="Dima B."/>
            <person name="Sanchez-Garcia M."/>
            <person name="Sanchez-Ramirez S."/>
            <person name="Szollosi G.J."/>
            <person name="Szarkandi J.G."/>
            <person name="Papp V."/>
            <person name="Albert L."/>
            <person name="Andreopoulos W."/>
            <person name="Angelini C."/>
            <person name="Antonin V."/>
            <person name="Barry K.W."/>
            <person name="Bougher N.L."/>
            <person name="Buchanan P."/>
            <person name="Buyck B."/>
            <person name="Bense V."/>
            <person name="Catcheside P."/>
            <person name="Chovatia M."/>
            <person name="Cooper J."/>
            <person name="Damon W."/>
            <person name="Desjardin D."/>
            <person name="Finy P."/>
            <person name="Geml J."/>
            <person name="Haridas S."/>
            <person name="Hughes K."/>
            <person name="Justo A."/>
            <person name="Karasinski D."/>
            <person name="Kautmanova I."/>
            <person name="Kiss B."/>
            <person name="Kocsube S."/>
            <person name="Kotiranta H."/>
            <person name="LaButti K.M."/>
            <person name="Lechner B.E."/>
            <person name="Liimatainen K."/>
            <person name="Lipzen A."/>
            <person name="Lukacs Z."/>
            <person name="Mihaltcheva S."/>
            <person name="Morgado L.N."/>
            <person name="Niskanen T."/>
            <person name="Noordeloos M.E."/>
            <person name="Ohm R.A."/>
            <person name="Ortiz-Santana B."/>
            <person name="Ovrebo C."/>
            <person name="Racz N."/>
            <person name="Riley R."/>
            <person name="Savchenko A."/>
            <person name="Shiryaev A."/>
            <person name="Soop K."/>
            <person name="Spirin V."/>
            <person name="Szebenyi C."/>
            <person name="Tomsovsky M."/>
            <person name="Tulloss R.E."/>
            <person name="Uehling J."/>
            <person name="Grigoriev I.V."/>
            <person name="Vagvolgyi C."/>
            <person name="Papp T."/>
            <person name="Martin F.M."/>
            <person name="Miettinen O."/>
            <person name="Hibbett D.S."/>
            <person name="Nagy L.G."/>
        </authorList>
    </citation>
    <scope>NUCLEOTIDE SEQUENCE [LARGE SCALE GENOMIC DNA]</scope>
    <source>
        <strain evidence="12 13">CBS 121175</strain>
    </source>
</reference>
<evidence type="ECO:0000313" key="12">
    <source>
        <dbReference type="EMBL" id="TFK30037.1"/>
    </source>
</evidence>
<evidence type="ECO:0000256" key="5">
    <source>
        <dbReference type="ARBA" id="ARBA00022777"/>
    </source>
</evidence>
<dbReference type="InterPro" id="IPR011009">
    <property type="entry name" value="Kinase-like_dom_sf"/>
</dbReference>
<dbReference type="InterPro" id="IPR008271">
    <property type="entry name" value="Ser/Thr_kinase_AS"/>
</dbReference>
<accession>A0A5C3LB08</accession>
<gene>
    <name evidence="12" type="ORF">FA15DRAFT_663364</name>
</gene>
<proteinExistence type="predicted"/>
<sequence>MPPTRRGRSKQASADPQSPELPPSLSPKTEKAKGFALIAASKVGKRYVGAYDGDFFYPKLHVPAELVMPVDQRPPPLTLRDLEAVRNLGQGGESMVLMARTTRNEHPLDRPGTLYAMKVVRKKMRRKIEHPKYHQLAIESERISLGVLPWNAFITGIVQIFEDRVNLYTMLEMAPGGNLLQLLSRKGKLSTHTAAFYYANVVLAIEAVHAADYVHCDIKPANFLLGEDGYLILTDFGLSARAHDDRKSWENGTPAYMPPEMVHFDGPPLSGPSNRPAAEVCEERKAIDWYCSGCLLFEMLANKLAFGGDNPLEVLRRKQQKVLNWPDGMRVGTHLKGLVESLLEPDPRRRPALDDVLSHPWLKGIDWERLRNKQYLPPFLPDKWKLSDTLYQGGPLPKQSQVPGLQVGKQHPLKVRTEWIN</sequence>
<dbReference type="SUPFAM" id="SSF56112">
    <property type="entry name" value="Protein kinase-like (PK-like)"/>
    <property type="match status" value="1"/>
</dbReference>
<protein>
    <recommendedName>
        <fullName evidence="1">cAMP-dependent protein kinase</fullName>
        <ecNumber evidence="1">2.7.11.11</ecNumber>
    </recommendedName>
</protein>
<dbReference type="InterPro" id="IPR000719">
    <property type="entry name" value="Prot_kinase_dom"/>
</dbReference>
<dbReference type="PROSITE" id="PS51285">
    <property type="entry name" value="AGC_KINASE_CTER"/>
    <property type="match status" value="1"/>
</dbReference>
<dbReference type="SMART" id="SM00220">
    <property type="entry name" value="S_TKc"/>
    <property type="match status" value="1"/>
</dbReference>
<evidence type="ECO:0000259" key="10">
    <source>
        <dbReference type="PROSITE" id="PS50011"/>
    </source>
</evidence>
<evidence type="ECO:0000259" key="11">
    <source>
        <dbReference type="PROSITE" id="PS51285"/>
    </source>
</evidence>
<dbReference type="InterPro" id="IPR000961">
    <property type="entry name" value="AGC-kinase_C"/>
</dbReference>
<dbReference type="Gene3D" id="1.10.510.10">
    <property type="entry name" value="Transferase(Phosphotransferase) domain 1"/>
    <property type="match status" value="1"/>
</dbReference>
<feature type="region of interest" description="Disordered" evidence="9">
    <location>
        <begin position="1"/>
        <end position="29"/>
    </location>
</feature>
<keyword evidence="6" id="KW-0067">ATP-binding</keyword>
<dbReference type="Proteomes" id="UP000307440">
    <property type="component" value="Unassembled WGS sequence"/>
</dbReference>
<organism evidence="12 13">
    <name type="scientific">Coprinopsis marcescibilis</name>
    <name type="common">Agaric fungus</name>
    <name type="synonym">Psathyrella marcescibilis</name>
    <dbReference type="NCBI Taxonomy" id="230819"/>
    <lineage>
        <taxon>Eukaryota</taxon>
        <taxon>Fungi</taxon>
        <taxon>Dikarya</taxon>
        <taxon>Basidiomycota</taxon>
        <taxon>Agaricomycotina</taxon>
        <taxon>Agaricomycetes</taxon>
        <taxon>Agaricomycetidae</taxon>
        <taxon>Agaricales</taxon>
        <taxon>Agaricineae</taxon>
        <taxon>Psathyrellaceae</taxon>
        <taxon>Coprinopsis</taxon>
    </lineage>
</organism>
<feature type="domain" description="AGC-kinase C-terminal" evidence="11">
    <location>
        <begin position="363"/>
        <end position="421"/>
    </location>
</feature>
<dbReference type="PANTHER" id="PTHR24353">
    <property type="entry name" value="CYCLIC NUCLEOTIDE-DEPENDENT PROTEIN KINASE"/>
    <property type="match status" value="1"/>
</dbReference>
<dbReference type="PROSITE" id="PS00108">
    <property type="entry name" value="PROTEIN_KINASE_ST"/>
    <property type="match status" value="1"/>
</dbReference>
<dbReference type="Gene3D" id="3.30.200.20">
    <property type="entry name" value="Phosphorylase Kinase, domain 1"/>
    <property type="match status" value="1"/>
</dbReference>
<dbReference type="EMBL" id="ML210147">
    <property type="protein sequence ID" value="TFK30037.1"/>
    <property type="molecule type" value="Genomic_DNA"/>
</dbReference>
<dbReference type="AlphaFoldDB" id="A0A5C3LB08"/>
<keyword evidence="3" id="KW-0808">Transferase</keyword>
<dbReference type="EC" id="2.7.11.11" evidence="1"/>
<dbReference type="GO" id="GO:0004691">
    <property type="term" value="F:cAMP-dependent protein kinase activity"/>
    <property type="evidence" value="ECO:0007669"/>
    <property type="project" value="UniProtKB-EC"/>
</dbReference>